<organism evidence="1 2">
    <name type="scientific">Ralstonia phage RPSC1</name>
    <dbReference type="NCBI Taxonomy" id="2041351"/>
    <lineage>
        <taxon>Viruses</taxon>
        <taxon>Duplodnaviria</taxon>
        <taxon>Heunggongvirae</taxon>
        <taxon>Uroviricota</taxon>
        <taxon>Caudoviricetes</taxon>
        <taxon>Autographivirales</taxon>
        <taxon>Autotranscriptaviridae</taxon>
        <taxon>Stompelvirus</taxon>
        <taxon>Stompelvirus RPSC1</taxon>
    </lineage>
</organism>
<reference evidence="1 2" key="1">
    <citation type="journal article" date="2018" name="Arch. Virol.">
        <title>Genomic characterization of the novel Ralstonia phage RPSC1.</title>
        <authorList>
            <person name="Liao M."/>
        </authorList>
    </citation>
    <scope>NUCLEOTIDE SEQUENCE [LARGE SCALE GENOMIC DNA]</scope>
</reference>
<dbReference type="Pfam" id="PF17212">
    <property type="entry name" value="Tube"/>
    <property type="match status" value="1"/>
</dbReference>
<gene>
    <name evidence="1" type="ORF">RPSC1_43</name>
</gene>
<name>A0A2Z2U7Y5_9CAUD</name>
<dbReference type="InterPro" id="IPR033767">
    <property type="entry name" value="Tail_Gp11"/>
</dbReference>
<accession>A0A2Z2U7Y5</accession>
<sequence length="52" mass="5410">MALYEFSPRTELDAVNAIIAVIGEAPVNTLEGDGNVDAMSARALLAASARHP</sequence>
<proteinExistence type="predicted"/>
<evidence type="ECO:0000313" key="2">
    <source>
        <dbReference type="Proteomes" id="UP000258840"/>
    </source>
</evidence>
<dbReference type="Proteomes" id="UP000258840">
    <property type="component" value="Segment"/>
</dbReference>
<evidence type="ECO:0000313" key="1">
    <source>
        <dbReference type="EMBL" id="ATN92974.1"/>
    </source>
</evidence>
<protein>
    <submittedName>
        <fullName evidence="1">Putative tail tubular protein A</fullName>
    </submittedName>
</protein>
<dbReference type="EMBL" id="MF893341">
    <property type="protein sequence ID" value="ATN92974.1"/>
    <property type="molecule type" value="Genomic_DNA"/>
</dbReference>
<keyword evidence="2" id="KW-1185">Reference proteome</keyword>